<evidence type="ECO:0000256" key="3">
    <source>
        <dbReference type="SAM" id="Phobius"/>
    </source>
</evidence>
<organism evidence="6 7">
    <name type="scientific">Culicoidibacter larvae</name>
    <dbReference type="NCBI Taxonomy" id="2579976"/>
    <lineage>
        <taxon>Bacteria</taxon>
        <taxon>Bacillati</taxon>
        <taxon>Bacillota</taxon>
        <taxon>Culicoidibacteria</taxon>
        <taxon>Culicoidibacterales</taxon>
        <taxon>Culicoidibacteraceae</taxon>
        <taxon>Culicoidibacter</taxon>
    </lineage>
</organism>
<dbReference type="EMBL" id="VBWP01000007">
    <property type="protein sequence ID" value="TLG72747.1"/>
    <property type="molecule type" value="Genomic_DNA"/>
</dbReference>
<dbReference type="Pfam" id="PF00144">
    <property type="entry name" value="Beta-lactamase"/>
    <property type="match status" value="1"/>
</dbReference>
<dbReference type="OrthoDB" id="9770183at2"/>
<dbReference type="SUPFAM" id="SSF56601">
    <property type="entry name" value="beta-lactamase/transpeptidase-like"/>
    <property type="match status" value="1"/>
</dbReference>
<proteinExistence type="predicted"/>
<evidence type="ECO:0000256" key="1">
    <source>
        <dbReference type="ARBA" id="ARBA00022801"/>
    </source>
</evidence>
<dbReference type="AlphaFoldDB" id="A0A5R8QA59"/>
<keyword evidence="7" id="KW-1185">Reference proteome</keyword>
<gene>
    <name evidence="6" type="ORF">FEZ08_08580</name>
</gene>
<keyword evidence="3" id="KW-0812">Transmembrane</keyword>
<evidence type="ECO:0000313" key="6">
    <source>
        <dbReference type="EMBL" id="TLG72747.1"/>
    </source>
</evidence>
<evidence type="ECO:0000313" key="7">
    <source>
        <dbReference type="Proteomes" id="UP000306912"/>
    </source>
</evidence>
<dbReference type="InterPro" id="IPR001466">
    <property type="entry name" value="Beta-lactam-related"/>
</dbReference>
<dbReference type="FunCoup" id="A0A5R8QA59">
    <property type="interactions" value="70"/>
</dbReference>
<keyword evidence="3" id="KW-0472">Membrane</keyword>
<feature type="signal peptide" evidence="4">
    <location>
        <begin position="1"/>
        <end position="27"/>
    </location>
</feature>
<protein>
    <submittedName>
        <fullName evidence="6">Penicillin binding protein PBP4B</fullName>
    </submittedName>
</protein>
<feature type="domain" description="Beta-lactamase-related" evidence="5">
    <location>
        <begin position="54"/>
        <end position="418"/>
    </location>
</feature>
<keyword evidence="4" id="KW-0732">Signal</keyword>
<dbReference type="NCBIfam" id="TIGR01167">
    <property type="entry name" value="LPXTG_anchor"/>
    <property type="match status" value="1"/>
</dbReference>
<feature type="region of interest" description="Disordered" evidence="2">
    <location>
        <begin position="441"/>
        <end position="474"/>
    </location>
</feature>
<dbReference type="InterPro" id="IPR050789">
    <property type="entry name" value="Diverse_Enzym_Activities"/>
</dbReference>
<dbReference type="Proteomes" id="UP000306912">
    <property type="component" value="Unassembled WGS sequence"/>
</dbReference>
<dbReference type="InParanoid" id="A0A5R8QA59"/>
<sequence length="503" mass="54433">MKKVSKGIFVMVTILLCNSLVMLHPSAASPTLSPVTNPEEAGFDSEKLAQMETNIQEQIDAGYSSLSMIVIKDGKIAYQNAFGLAKKYNQSELMSDPIPATVDTMYDMASNTKMFATNFALQKLVTEGKLGIDDLVSDYIDGFADQPDDVIKGKDIMKISDILHHNAGFPADPQYPNQAVAGDLYSQDKATTLAMICKTPLEYEPGTKNIYSDVDYMLLGFIIEAIVGMPLDEYVEMEIYAPLGLTHTMFNPLDKGIAPEQTAATELNGNTRDGVIDFPNIRIETIWGEVHDEKAYYAMEGVSGHAGLFSNTADMAVLLQVMLNGGTYNGVELFSKAVADEFTASSVSNPTYGLGWRVNGGSGYSSFGKYASPTTYGHTGWTGTLTLIDPENNLGIVLLGNRVHSPVTDPAVDPNRFDSADTELRNYSWTVNQVYEALLQDEPGDSTDNNSSENNTEEAEQSESTTANSDTLPQTGQAPIAAWAAIGGLCIGGAIIVLRYRGE</sequence>
<dbReference type="PANTHER" id="PTHR43283">
    <property type="entry name" value="BETA-LACTAMASE-RELATED"/>
    <property type="match status" value="1"/>
</dbReference>
<keyword evidence="3" id="KW-1133">Transmembrane helix</keyword>
<feature type="transmembrane region" description="Helical" evidence="3">
    <location>
        <begin position="480"/>
        <end position="500"/>
    </location>
</feature>
<dbReference type="GO" id="GO:0016787">
    <property type="term" value="F:hydrolase activity"/>
    <property type="evidence" value="ECO:0007669"/>
    <property type="project" value="UniProtKB-KW"/>
</dbReference>
<reference evidence="6 7" key="1">
    <citation type="submission" date="2019-05" db="EMBL/GenBank/DDBJ databases">
        <title>Culicoidintestinum kansasii gen. nov., sp. nov. from the gastrointestinal tract of the biting midge, Culicoides sonorensis.</title>
        <authorList>
            <person name="Neupane S."/>
            <person name="Ghosh A."/>
            <person name="Gunther S."/>
            <person name="Martin K."/>
            <person name="Zurek L."/>
        </authorList>
    </citation>
    <scope>NUCLEOTIDE SEQUENCE [LARGE SCALE GENOMIC DNA]</scope>
    <source>
        <strain evidence="6 7">CS-1</strain>
    </source>
</reference>
<dbReference type="NCBIfam" id="NF002968">
    <property type="entry name" value="PRK03642.1"/>
    <property type="match status" value="1"/>
</dbReference>
<evidence type="ECO:0000259" key="5">
    <source>
        <dbReference type="Pfam" id="PF00144"/>
    </source>
</evidence>
<evidence type="ECO:0000256" key="4">
    <source>
        <dbReference type="SAM" id="SignalP"/>
    </source>
</evidence>
<feature type="chain" id="PRO_5024424152" evidence="4">
    <location>
        <begin position="28"/>
        <end position="503"/>
    </location>
</feature>
<comment type="caution">
    <text evidence="6">The sequence shown here is derived from an EMBL/GenBank/DDBJ whole genome shotgun (WGS) entry which is preliminary data.</text>
</comment>
<dbReference type="InterPro" id="IPR012338">
    <property type="entry name" value="Beta-lactam/transpept-like"/>
</dbReference>
<dbReference type="Gene3D" id="3.40.710.10">
    <property type="entry name" value="DD-peptidase/beta-lactamase superfamily"/>
    <property type="match status" value="1"/>
</dbReference>
<name>A0A5R8QA59_9FIRM</name>
<evidence type="ECO:0000256" key="2">
    <source>
        <dbReference type="SAM" id="MobiDB-lite"/>
    </source>
</evidence>
<accession>A0A5R8QA59</accession>
<keyword evidence="1" id="KW-0378">Hydrolase</keyword>
<dbReference type="PANTHER" id="PTHR43283:SF11">
    <property type="entry name" value="BETA-LACTAMASE-RELATED DOMAIN-CONTAINING PROTEIN"/>
    <property type="match status" value="1"/>
</dbReference>